<reference evidence="3" key="1">
    <citation type="journal article" date="2019" name="bioRxiv">
        <title>The Genome of the Zebra Mussel, Dreissena polymorpha: A Resource for Invasive Species Research.</title>
        <authorList>
            <person name="McCartney M.A."/>
            <person name="Auch B."/>
            <person name="Kono T."/>
            <person name="Mallez S."/>
            <person name="Zhang Y."/>
            <person name="Obille A."/>
            <person name="Becker A."/>
            <person name="Abrahante J.E."/>
            <person name="Garbe J."/>
            <person name="Badalamenti J.P."/>
            <person name="Herman A."/>
            <person name="Mangelson H."/>
            <person name="Liachko I."/>
            <person name="Sullivan S."/>
            <person name="Sone E.D."/>
            <person name="Koren S."/>
            <person name="Silverstein K.A.T."/>
            <person name="Beckman K.B."/>
            <person name="Gohl D.M."/>
        </authorList>
    </citation>
    <scope>NUCLEOTIDE SEQUENCE</scope>
    <source>
        <strain evidence="3">Duluth1</strain>
        <tissue evidence="3">Whole animal</tissue>
    </source>
</reference>
<dbReference type="EMBL" id="JAIWYP010000007">
    <property type="protein sequence ID" value="KAH3792228.1"/>
    <property type="molecule type" value="Genomic_DNA"/>
</dbReference>
<dbReference type="Proteomes" id="UP000828390">
    <property type="component" value="Unassembled WGS sequence"/>
</dbReference>
<feature type="chain" id="PRO_5039523647" evidence="2">
    <location>
        <begin position="26"/>
        <end position="207"/>
    </location>
</feature>
<gene>
    <name evidence="3" type="ORF">DPMN_145719</name>
</gene>
<protein>
    <submittedName>
        <fullName evidence="3">Uncharacterized protein</fullName>
    </submittedName>
</protein>
<keyword evidence="2" id="KW-0732">Signal</keyword>
<organism evidence="3 4">
    <name type="scientific">Dreissena polymorpha</name>
    <name type="common">Zebra mussel</name>
    <name type="synonym">Mytilus polymorpha</name>
    <dbReference type="NCBI Taxonomy" id="45954"/>
    <lineage>
        <taxon>Eukaryota</taxon>
        <taxon>Metazoa</taxon>
        <taxon>Spiralia</taxon>
        <taxon>Lophotrochozoa</taxon>
        <taxon>Mollusca</taxon>
        <taxon>Bivalvia</taxon>
        <taxon>Autobranchia</taxon>
        <taxon>Heteroconchia</taxon>
        <taxon>Euheterodonta</taxon>
        <taxon>Imparidentia</taxon>
        <taxon>Neoheterodontei</taxon>
        <taxon>Myida</taxon>
        <taxon>Dreissenoidea</taxon>
        <taxon>Dreissenidae</taxon>
        <taxon>Dreissena</taxon>
    </lineage>
</organism>
<accession>A0A9D4J1G8</accession>
<name>A0A9D4J1G8_DREPO</name>
<feature type="signal peptide" evidence="2">
    <location>
        <begin position="1"/>
        <end position="25"/>
    </location>
</feature>
<comment type="caution">
    <text evidence="3">The sequence shown here is derived from an EMBL/GenBank/DDBJ whole genome shotgun (WGS) entry which is preliminary data.</text>
</comment>
<evidence type="ECO:0000256" key="2">
    <source>
        <dbReference type="SAM" id="SignalP"/>
    </source>
</evidence>
<evidence type="ECO:0000313" key="4">
    <source>
        <dbReference type="Proteomes" id="UP000828390"/>
    </source>
</evidence>
<evidence type="ECO:0000256" key="1">
    <source>
        <dbReference type="SAM" id="MobiDB-lite"/>
    </source>
</evidence>
<dbReference type="AlphaFoldDB" id="A0A9D4J1G8"/>
<feature type="compositionally biased region" description="Polar residues" evidence="1">
    <location>
        <begin position="142"/>
        <end position="156"/>
    </location>
</feature>
<proteinExistence type="predicted"/>
<evidence type="ECO:0000313" key="3">
    <source>
        <dbReference type="EMBL" id="KAH3792228.1"/>
    </source>
</evidence>
<feature type="region of interest" description="Disordered" evidence="1">
    <location>
        <begin position="135"/>
        <end position="156"/>
    </location>
</feature>
<reference evidence="3" key="2">
    <citation type="submission" date="2020-11" db="EMBL/GenBank/DDBJ databases">
        <authorList>
            <person name="McCartney M.A."/>
            <person name="Auch B."/>
            <person name="Kono T."/>
            <person name="Mallez S."/>
            <person name="Becker A."/>
            <person name="Gohl D.M."/>
            <person name="Silverstein K.A.T."/>
            <person name="Koren S."/>
            <person name="Bechman K.B."/>
            <person name="Herman A."/>
            <person name="Abrahante J.E."/>
            <person name="Garbe J."/>
        </authorList>
    </citation>
    <scope>NUCLEOTIDE SEQUENCE</scope>
    <source>
        <strain evidence="3">Duluth1</strain>
        <tissue evidence="3">Whole animal</tissue>
    </source>
</reference>
<keyword evidence="4" id="KW-1185">Reference proteome</keyword>
<sequence>MNMASSENAVVKIVLIMSVAYSVLGNAVLTPTADTESEQTRMLQQNLFKSFDDVTNFLRGWFQRLKSDRTQSTPVSQTDLSKRSKRSVIEMLSGVQPVVNIEANQTSFEELEKAFLINRTMMYLKQIYFYTKDQSTKKDNDNSIGETSNATVTSTGSVRTDPLLEHWMQQLGKLDAHQITSILNNARRSAELGVEQADVSSLCCNIG</sequence>